<proteinExistence type="predicted"/>
<name>L5KKN2_PTEAL</name>
<feature type="compositionally biased region" description="Basic and acidic residues" evidence="1">
    <location>
        <begin position="66"/>
        <end position="75"/>
    </location>
</feature>
<evidence type="ECO:0000313" key="3">
    <source>
        <dbReference type="Proteomes" id="UP000010552"/>
    </source>
</evidence>
<feature type="compositionally biased region" description="Basic residues" evidence="1">
    <location>
        <begin position="76"/>
        <end position="95"/>
    </location>
</feature>
<dbReference type="EMBL" id="KB030661">
    <property type="protein sequence ID" value="ELK12209.1"/>
    <property type="molecule type" value="Genomic_DNA"/>
</dbReference>
<dbReference type="AlphaFoldDB" id="L5KKN2"/>
<accession>L5KKN2</accession>
<protein>
    <submittedName>
        <fullName evidence="2">Uncharacterized protein</fullName>
    </submittedName>
</protein>
<evidence type="ECO:0000256" key="1">
    <source>
        <dbReference type="SAM" id="MobiDB-lite"/>
    </source>
</evidence>
<evidence type="ECO:0000313" key="2">
    <source>
        <dbReference type="EMBL" id="ELK12209.1"/>
    </source>
</evidence>
<feature type="region of interest" description="Disordered" evidence="1">
    <location>
        <begin position="57"/>
        <end position="105"/>
    </location>
</feature>
<gene>
    <name evidence="2" type="ORF">PAL_GLEAN10014482</name>
</gene>
<reference evidence="3" key="1">
    <citation type="journal article" date="2013" name="Science">
        <title>Comparative analysis of bat genomes provides insight into the evolution of flight and immunity.</title>
        <authorList>
            <person name="Zhang G."/>
            <person name="Cowled C."/>
            <person name="Shi Z."/>
            <person name="Huang Z."/>
            <person name="Bishop-Lilly K.A."/>
            <person name="Fang X."/>
            <person name="Wynne J.W."/>
            <person name="Xiong Z."/>
            <person name="Baker M.L."/>
            <person name="Zhao W."/>
            <person name="Tachedjian M."/>
            <person name="Zhu Y."/>
            <person name="Zhou P."/>
            <person name="Jiang X."/>
            <person name="Ng J."/>
            <person name="Yang L."/>
            <person name="Wu L."/>
            <person name="Xiao J."/>
            <person name="Feng Y."/>
            <person name="Chen Y."/>
            <person name="Sun X."/>
            <person name="Zhang Y."/>
            <person name="Marsh G.A."/>
            <person name="Crameri G."/>
            <person name="Broder C.C."/>
            <person name="Frey K.G."/>
            <person name="Wang L.F."/>
            <person name="Wang J."/>
        </authorList>
    </citation>
    <scope>NUCLEOTIDE SEQUENCE [LARGE SCALE GENOMIC DNA]</scope>
</reference>
<keyword evidence="3" id="KW-1185">Reference proteome</keyword>
<dbReference type="InParanoid" id="L5KKN2"/>
<organism evidence="2 3">
    <name type="scientific">Pteropus alecto</name>
    <name type="common">Black flying fox</name>
    <dbReference type="NCBI Taxonomy" id="9402"/>
    <lineage>
        <taxon>Eukaryota</taxon>
        <taxon>Metazoa</taxon>
        <taxon>Chordata</taxon>
        <taxon>Craniata</taxon>
        <taxon>Vertebrata</taxon>
        <taxon>Euteleostomi</taxon>
        <taxon>Mammalia</taxon>
        <taxon>Eutheria</taxon>
        <taxon>Laurasiatheria</taxon>
        <taxon>Chiroptera</taxon>
        <taxon>Yinpterochiroptera</taxon>
        <taxon>Pteropodoidea</taxon>
        <taxon>Pteropodidae</taxon>
        <taxon>Pteropodinae</taxon>
        <taxon>Pteropus</taxon>
    </lineage>
</organism>
<dbReference type="Proteomes" id="UP000010552">
    <property type="component" value="Unassembled WGS sequence"/>
</dbReference>
<feature type="region of interest" description="Disordered" evidence="1">
    <location>
        <begin position="1"/>
        <end position="29"/>
    </location>
</feature>
<sequence>MEPGVDRGTSPADADSDSSAQERRTSESFQWRFVVPRSKGARRLMHHELVYTACKPEDIAGCQEPGRGRGSDAKGVRTRGPRLRSSARGKTHKTRYSPGRKYNEL</sequence>